<dbReference type="GO" id="GO:0006099">
    <property type="term" value="P:tricarboxylic acid cycle"/>
    <property type="evidence" value="ECO:0007669"/>
    <property type="project" value="UniProtKB-UniRule"/>
</dbReference>
<dbReference type="Pfam" id="PF00890">
    <property type="entry name" value="FAD_binding_2"/>
    <property type="match status" value="1"/>
</dbReference>
<comment type="similarity">
    <text evidence="3 18">Belongs to the FAD-dependent oxidoreductase 2 family. FRD/SDH subfamily.</text>
</comment>
<feature type="modified residue" description="Tele-8alpha-FAD histidine" evidence="17">
    <location>
        <position position="42"/>
    </location>
</feature>
<dbReference type="Pfam" id="PF02910">
    <property type="entry name" value="Succ_DH_flav_C"/>
    <property type="match status" value="1"/>
</dbReference>
<dbReference type="Proteomes" id="UP000002007">
    <property type="component" value="Chromosome"/>
</dbReference>
<dbReference type="GO" id="GO:0009055">
    <property type="term" value="F:electron transfer activity"/>
    <property type="evidence" value="ECO:0007669"/>
    <property type="project" value="TreeGrafter"/>
</dbReference>
<dbReference type="PRINTS" id="PR00411">
    <property type="entry name" value="PNDRDTASEI"/>
</dbReference>
<evidence type="ECO:0000256" key="13">
    <source>
        <dbReference type="NCBIfam" id="TIGR01816"/>
    </source>
</evidence>
<evidence type="ECO:0000256" key="9">
    <source>
        <dbReference type="ARBA" id="ARBA00022982"/>
    </source>
</evidence>
<keyword evidence="22" id="KW-1185">Reference proteome</keyword>
<dbReference type="InterPro" id="IPR003952">
    <property type="entry name" value="FRD_SDH_FAD_BS"/>
</dbReference>
<evidence type="ECO:0000256" key="8">
    <source>
        <dbReference type="ARBA" id="ARBA00022827"/>
    </source>
</evidence>
<keyword evidence="11 18" id="KW-0472">Membrane</keyword>
<evidence type="ECO:0000256" key="7">
    <source>
        <dbReference type="ARBA" id="ARBA00022630"/>
    </source>
</evidence>
<feature type="binding site" evidence="15">
    <location>
        <position position="355"/>
    </location>
    <ligand>
        <name>substrate</name>
    </ligand>
</feature>
<feature type="binding site" evidence="15">
    <location>
        <position position="396"/>
    </location>
    <ligand>
        <name>substrate</name>
    </ligand>
</feature>
<feature type="binding site" evidence="16">
    <location>
        <begin position="401"/>
        <end position="402"/>
    </location>
    <ligand>
        <name>FAD</name>
        <dbReference type="ChEBI" id="CHEBI:57692"/>
    </ligand>
</feature>
<dbReference type="NCBIfam" id="TIGR01812">
    <property type="entry name" value="sdhA_frdA_Gneg"/>
    <property type="match status" value="1"/>
</dbReference>
<evidence type="ECO:0000259" key="20">
    <source>
        <dbReference type="Pfam" id="PF02910"/>
    </source>
</evidence>
<protein>
    <recommendedName>
        <fullName evidence="5 13">Succinate dehydrogenase flavoprotein subunit</fullName>
        <ecNumber evidence="4 18">1.3.5.1</ecNumber>
    </recommendedName>
</protein>
<dbReference type="PRINTS" id="PR00368">
    <property type="entry name" value="FADPNR"/>
</dbReference>
<gene>
    <name evidence="21" type="ordered locus">RSal33209_0301</name>
</gene>
<keyword evidence="7 16" id="KW-0285">Flavoprotein</keyword>
<dbReference type="PROSITE" id="PS00504">
    <property type="entry name" value="FRD_SDH_FAD_BINDING"/>
    <property type="match status" value="1"/>
</dbReference>
<feature type="binding site" evidence="16">
    <location>
        <begin position="12"/>
        <end position="17"/>
    </location>
    <ligand>
        <name>FAD</name>
        <dbReference type="ChEBI" id="CHEBI:57692"/>
    </ligand>
</feature>
<dbReference type="Gene3D" id="4.10.80.40">
    <property type="entry name" value="succinate dehydrogenase protein domain"/>
    <property type="match status" value="1"/>
</dbReference>
<feature type="binding site" evidence="15">
    <location>
        <position position="244"/>
    </location>
    <ligand>
        <name>substrate</name>
    </ligand>
</feature>
<feature type="binding site" evidence="16">
    <location>
        <position position="223"/>
    </location>
    <ligand>
        <name>FAD</name>
        <dbReference type="ChEBI" id="CHEBI:57692"/>
    </ligand>
</feature>
<evidence type="ECO:0000256" key="6">
    <source>
        <dbReference type="ARBA" id="ARBA00022448"/>
    </source>
</evidence>
<evidence type="ECO:0000256" key="12">
    <source>
        <dbReference type="ARBA" id="ARBA00049220"/>
    </source>
</evidence>
<dbReference type="GO" id="GO:0008177">
    <property type="term" value="F:succinate dehydrogenase (quinone) activity"/>
    <property type="evidence" value="ECO:0007669"/>
    <property type="project" value="UniProtKB-EC"/>
</dbReference>
<evidence type="ECO:0000256" key="17">
    <source>
        <dbReference type="PIRSR" id="PIRSR611281-4"/>
    </source>
</evidence>
<reference evidence="22" key="1">
    <citation type="journal article" date="2008" name="J. Bacteriol.">
        <title>Genome sequence of the fish pathogen Renibacterium salmoninarum suggests reductive evolution away from an environmental Arthrobacter ancestor.</title>
        <authorList>
            <person name="Wiens G.D."/>
            <person name="Rockey D.D."/>
            <person name="Wu Z."/>
            <person name="Chang J."/>
            <person name="Levy R."/>
            <person name="Crane S."/>
            <person name="Chen D.S."/>
            <person name="Capri G.R."/>
            <person name="Burnett J.R."/>
            <person name="Sudheesh P.S."/>
            <person name="Schipma M.J."/>
            <person name="Burd H."/>
            <person name="Bhattacharyya A."/>
            <person name="Rhodes L.D."/>
            <person name="Kaul R."/>
            <person name="Strom M.S."/>
        </authorList>
    </citation>
    <scope>NUCLEOTIDE SEQUENCE [LARGE SCALE GENOMIC DNA]</scope>
    <source>
        <strain evidence="22">ATCC 33209 / DSM 20767 / JCM 11484 / NBRC 15589 / NCIMB 2235</strain>
    </source>
</reference>
<keyword evidence="6 18" id="KW-0813">Transport</keyword>
<feature type="binding site" evidence="15">
    <location>
        <position position="256"/>
    </location>
    <ligand>
        <name>substrate</name>
    </ligand>
</feature>
<feature type="domain" description="Fumarate reductase/succinate dehydrogenase flavoprotein-like C-terminal" evidence="20">
    <location>
        <begin position="456"/>
        <end position="588"/>
    </location>
</feature>
<dbReference type="FunFam" id="3.90.700.10:FF:000001">
    <property type="entry name" value="Mitochondrial succinate dehydrogenase flavoprotein subunit"/>
    <property type="match status" value="1"/>
</dbReference>
<dbReference type="Gene3D" id="3.90.700.10">
    <property type="entry name" value="Succinate dehydrogenase/fumarate reductase flavoprotein, catalytic domain"/>
    <property type="match status" value="1"/>
</dbReference>
<evidence type="ECO:0000256" key="4">
    <source>
        <dbReference type="ARBA" id="ARBA00012792"/>
    </source>
</evidence>
<evidence type="ECO:0000256" key="14">
    <source>
        <dbReference type="PIRSR" id="PIRSR000171-1"/>
    </source>
</evidence>
<accession>A9WMC8</accession>
<evidence type="ECO:0000256" key="11">
    <source>
        <dbReference type="ARBA" id="ARBA00023136"/>
    </source>
</evidence>
<evidence type="ECO:0000256" key="2">
    <source>
        <dbReference type="ARBA" id="ARBA00004894"/>
    </source>
</evidence>
<evidence type="ECO:0000259" key="19">
    <source>
        <dbReference type="Pfam" id="PF00890"/>
    </source>
</evidence>
<dbReference type="PIRSF" id="PIRSF000171">
    <property type="entry name" value="SDHA_APRA_LASPO"/>
    <property type="match status" value="1"/>
</dbReference>
<dbReference type="EMBL" id="CP000910">
    <property type="protein sequence ID" value="ABY22057.1"/>
    <property type="molecule type" value="Genomic_DNA"/>
</dbReference>
<dbReference type="SUPFAM" id="SSF51905">
    <property type="entry name" value="FAD/NAD(P)-binding domain"/>
    <property type="match status" value="1"/>
</dbReference>
<dbReference type="InterPro" id="IPR015939">
    <property type="entry name" value="Fum_Rdtase/Succ_DH_flav-like_C"/>
</dbReference>
<dbReference type="SUPFAM" id="SSF46977">
    <property type="entry name" value="Succinate dehydrogenase/fumarate reductase flavoprotein C-terminal domain"/>
    <property type="match status" value="1"/>
</dbReference>
<name>A9WMC8_RENSM</name>
<keyword evidence="18" id="KW-0816">Tricarboxylic acid cycle</keyword>
<dbReference type="STRING" id="288705.RSal33209_0301"/>
<dbReference type="FunFam" id="1.20.58.100:FF:000001">
    <property type="entry name" value="Succinate dehydrogenase flavoprotein subunit (SdhA)"/>
    <property type="match status" value="1"/>
</dbReference>
<dbReference type="SUPFAM" id="SSF56425">
    <property type="entry name" value="Succinate dehydrogenase/fumarate reductase flavoprotein, catalytic domain"/>
    <property type="match status" value="1"/>
</dbReference>
<proteinExistence type="inferred from homology"/>
<comment type="subcellular location">
    <subcellularLocation>
        <location evidence="1">Membrane</location>
        <topology evidence="1">Peripheral membrane protein</topology>
    </subcellularLocation>
</comment>
<dbReference type="GO" id="GO:0033765">
    <property type="term" value="F:steroid dehydrogenase activity, acting on the CH-CH group of donors"/>
    <property type="evidence" value="ECO:0007669"/>
    <property type="project" value="UniProtKB-ARBA"/>
</dbReference>
<evidence type="ECO:0000256" key="1">
    <source>
        <dbReference type="ARBA" id="ARBA00004170"/>
    </source>
</evidence>
<evidence type="ECO:0000256" key="10">
    <source>
        <dbReference type="ARBA" id="ARBA00023002"/>
    </source>
</evidence>
<dbReference type="KEGG" id="rsa:RSal33209_0301"/>
<dbReference type="InterPro" id="IPR003953">
    <property type="entry name" value="FAD-dep_OxRdtase_2_FAD-bd"/>
</dbReference>
<keyword evidence="8 16" id="KW-0274">FAD</keyword>
<evidence type="ECO:0000313" key="21">
    <source>
        <dbReference type="EMBL" id="ABY22057.1"/>
    </source>
</evidence>
<dbReference type="GO" id="GO:0005886">
    <property type="term" value="C:plasma membrane"/>
    <property type="evidence" value="ECO:0007669"/>
    <property type="project" value="TreeGrafter"/>
</dbReference>
<feature type="binding site" evidence="16">
    <location>
        <position position="385"/>
    </location>
    <ligand>
        <name>FAD</name>
        <dbReference type="ChEBI" id="CHEBI:57692"/>
    </ligand>
</feature>
<dbReference type="GO" id="GO:0009061">
    <property type="term" value="P:anaerobic respiration"/>
    <property type="evidence" value="ECO:0007669"/>
    <property type="project" value="TreeGrafter"/>
</dbReference>
<dbReference type="InterPro" id="IPR030664">
    <property type="entry name" value="SdhA/FrdA/AprA"/>
</dbReference>
<feature type="domain" description="FAD-dependent oxidoreductase 2 FAD-binding" evidence="19">
    <location>
        <begin position="7"/>
        <end position="402"/>
    </location>
</feature>
<dbReference type="GO" id="GO:0022900">
    <property type="term" value="P:electron transport chain"/>
    <property type="evidence" value="ECO:0007669"/>
    <property type="project" value="UniProtKB-UniRule"/>
</dbReference>
<dbReference type="InterPro" id="IPR027477">
    <property type="entry name" value="Succ_DH/fumarate_Rdtase_cat_sf"/>
</dbReference>
<evidence type="ECO:0000256" key="15">
    <source>
        <dbReference type="PIRSR" id="PIRSR611281-2"/>
    </source>
</evidence>
<dbReference type="eggNOG" id="COG1053">
    <property type="taxonomic scope" value="Bacteria"/>
</dbReference>
<evidence type="ECO:0000256" key="18">
    <source>
        <dbReference type="RuleBase" id="RU362051"/>
    </source>
</evidence>
<comment type="pathway">
    <text evidence="2 18">Carbohydrate metabolism; tricarboxylic acid cycle; fumarate from succinate (bacterial route): step 1/1.</text>
</comment>
<dbReference type="GO" id="GO:0050660">
    <property type="term" value="F:flavin adenine dinucleotide binding"/>
    <property type="evidence" value="ECO:0007669"/>
    <property type="project" value="UniProtKB-UniRule"/>
</dbReference>
<keyword evidence="10 18" id="KW-0560">Oxidoreductase</keyword>
<dbReference type="AlphaFoldDB" id="A9WMC8"/>
<dbReference type="Gene3D" id="1.20.58.100">
    <property type="entry name" value="Fumarate reductase/succinate dehydrogenase flavoprotein-like, C-terminal domain"/>
    <property type="match status" value="1"/>
</dbReference>
<dbReference type="EC" id="1.3.5.1" evidence="4 18"/>
<sequence length="588" mass="64730">MQVHKYDVVIVGAGGAGMRAAIESGQRARTAVLTKLYPTRSHTGAAQGGMCAALANVEEDNWEWHTFDTVKGGDYLVDQDAAEVMAKEAIDAVLDLEKMGLPFNRTPEGRIDQRRFGGHTRDHGKAPVRRACYAADRTGHMILQTLYQNCVKHNVEFYNEYYVLDLLTVVDEETGQKRVSGVVSYDLASGELHVFQAKSVVFASGGTGKVFKTTSNAHTLTGDGMAIAFRRGIPLEDMEFFQFHPTGLAGLGILLSEAARGEGAILRNSEGERFMERYAPTIKDLAPRDIVARSMANEVREGRGCGPNKDYVLLDLTHLEPAHIEAKLPDITEFARTYLGVEPFTEPVPVFPTAHYAMGGIPTNISAEVLQDNDTVIPGLFAAGEVACVSVHGSNRLGTNSLLDINVFGKRAGISAAEYAKGADFVELPEDPEACTLGMLDHVRTSDGGEKVALIRKDLQDSMDANMQVFRSADTLNLALSDIAKLEERYQRITVQDKGKRFNLDLLEAVELGFLLELAKVMTVAALHREESRGGHSREDFPDRNDEKFMKHSMAYLDEGAETEHIAGIRLDTKPVIFTRYEPMVRKY</sequence>
<dbReference type="PANTHER" id="PTHR11632:SF51">
    <property type="entry name" value="SUCCINATE DEHYDROGENASE [UBIQUINONE] FLAVOPROTEIN SUBUNIT, MITOCHONDRIAL"/>
    <property type="match status" value="1"/>
</dbReference>
<dbReference type="HOGENOM" id="CLU_014312_6_1_11"/>
<keyword evidence="9 18" id="KW-0249">Electron transport</keyword>
<comment type="cofactor">
    <cofactor evidence="16">
        <name>FAD</name>
        <dbReference type="ChEBI" id="CHEBI:57692"/>
    </cofactor>
    <text evidence="16">Flavinylated by SdhE, about 5% flavinylation occurs in the absence of SdhE.</text>
</comment>
<dbReference type="InterPro" id="IPR011281">
    <property type="entry name" value="Succ_DH_flav_su_fwd"/>
</dbReference>
<feature type="binding site" evidence="16">
    <location>
        <begin position="34"/>
        <end position="49"/>
    </location>
    <ligand>
        <name>FAD</name>
        <dbReference type="ChEBI" id="CHEBI:57692"/>
    </ligand>
</feature>
<dbReference type="InterPro" id="IPR036188">
    <property type="entry name" value="FAD/NAD-bd_sf"/>
</dbReference>
<organism evidence="21 22">
    <name type="scientific">Renibacterium salmoninarum (strain ATCC 33209 / DSM 20767 / JCM 11484 / NBRC 15589 / NCIMB 2235)</name>
    <dbReference type="NCBI Taxonomy" id="288705"/>
    <lineage>
        <taxon>Bacteria</taxon>
        <taxon>Bacillati</taxon>
        <taxon>Actinomycetota</taxon>
        <taxon>Actinomycetes</taxon>
        <taxon>Micrococcales</taxon>
        <taxon>Micrococcaceae</taxon>
        <taxon>Renibacterium</taxon>
    </lineage>
</organism>
<dbReference type="Gene3D" id="3.50.50.60">
    <property type="entry name" value="FAD/NAD(P)-binding domain"/>
    <property type="match status" value="1"/>
</dbReference>
<dbReference type="InterPro" id="IPR014006">
    <property type="entry name" value="Succ_Dhase_FrdA_Gneg"/>
</dbReference>
<feature type="active site" description="Proton acceptor" evidence="14">
    <location>
        <position position="288"/>
    </location>
</feature>
<dbReference type="PANTHER" id="PTHR11632">
    <property type="entry name" value="SUCCINATE DEHYDROGENASE 2 FLAVOPROTEIN SUBUNIT"/>
    <property type="match status" value="1"/>
</dbReference>
<evidence type="ECO:0000256" key="5">
    <source>
        <dbReference type="ARBA" id="ARBA00019965"/>
    </source>
</evidence>
<evidence type="ECO:0000256" key="3">
    <source>
        <dbReference type="ARBA" id="ARBA00008040"/>
    </source>
</evidence>
<dbReference type="InterPro" id="IPR037099">
    <property type="entry name" value="Fum_R/Succ_DH_flav-like_C_sf"/>
</dbReference>
<dbReference type="NCBIfam" id="TIGR01816">
    <property type="entry name" value="sdhA_forward"/>
    <property type="match status" value="1"/>
</dbReference>
<dbReference type="RefSeq" id="WP_012243765.1">
    <property type="nucleotide sequence ID" value="NC_010168.1"/>
</dbReference>
<comment type="catalytic activity">
    <reaction evidence="12 18">
        <text>a quinone + succinate = fumarate + a quinol</text>
        <dbReference type="Rhea" id="RHEA:40523"/>
        <dbReference type="ChEBI" id="CHEBI:24646"/>
        <dbReference type="ChEBI" id="CHEBI:29806"/>
        <dbReference type="ChEBI" id="CHEBI:30031"/>
        <dbReference type="ChEBI" id="CHEBI:132124"/>
        <dbReference type="EC" id="1.3.5.1"/>
    </reaction>
</comment>
<evidence type="ECO:0000313" key="22">
    <source>
        <dbReference type="Proteomes" id="UP000002007"/>
    </source>
</evidence>
<evidence type="ECO:0000256" key="16">
    <source>
        <dbReference type="PIRSR" id="PIRSR611281-3"/>
    </source>
</evidence>
<dbReference type="FunFam" id="3.50.50.60:FF:000016">
    <property type="entry name" value="Succinate dehydrogenase flavoprotein subunit"/>
    <property type="match status" value="1"/>
</dbReference>
<dbReference type="UniPathway" id="UPA00223">
    <property type="reaction ID" value="UER01005"/>
</dbReference>